<proteinExistence type="predicted"/>
<evidence type="ECO:0000313" key="1">
    <source>
        <dbReference type="EMBL" id="JAD70038.1"/>
    </source>
</evidence>
<reference evidence="1" key="2">
    <citation type="journal article" date="2015" name="Data Brief">
        <title>Shoot transcriptome of the giant reed, Arundo donax.</title>
        <authorList>
            <person name="Barrero R.A."/>
            <person name="Guerrero F.D."/>
            <person name="Moolhuijzen P."/>
            <person name="Goolsby J.A."/>
            <person name="Tidwell J."/>
            <person name="Bellgard S.E."/>
            <person name="Bellgard M.I."/>
        </authorList>
    </citation>
    <scope>NUCLEOTIDE SEQUENCE</scope>
    <source>
        <tissue evidence="1">Shoot tissue taken approximately 20 cm above the soil surface</tissue>
    </source>
</reference>
<protein>
    <submittedName>
        <fullName evidence="1">Uncharacterized protein</fullName>
    </submittedName>
</protein>
<name>A0A0A9C6F1_ARUDO</name>
<sequence length="31" mass="3608">MMSIINITYLTKYLLSGKCYTCEPTHTMIHT</sequence>
<dbReference type="EMBL" id="GBRH01227857">
    <property type="protein sequence ID" value="JAD70038.1"/>
    <property type="molecule type" value="Transcribed_RNA"/>
</dbReference>
<dbReference type="AlphaFoldDB" id="A0A0A9C6F1"/>
<reference evidence="1" key="1">
    <citation type="submission" date="2014-09" db="EMBL/GenBank/DDBJ databases">
        <authorList>
            <person name="Magalhaes I.L.F."/>
            <person name="Oliveira U."/>
            <person name="Santos F.R."/>
            <person name="Vidigal T.H.D.A."/>
            <person name="Brescovit A.D."/>
            <person name="Santos A.J."/>
        </authorList>
    </citation>
    <scope>NUCLEOTIDE SEQUENCE</scope>
    <source>
        <tissue evidence="1">Shoot tissue taken approximately 20 cm above the soil surface</tissue>
    </source>
</reference>
<organism evidence="1">
    <name type="scientific">Arundo donax</name>
    <name type="common">Giant reed</name>
    <name type="synonym">Donax arundinaceus</name>
    <dbReference type="NCBI Taxonomy" id="35708"/>
    <lineage>
        <taxon>Eukaryota</taxon>
        <taxon>Viridiplantae</taxon>
        <taxon>Streptophyta</taxon>
        <taxon>Embryophyta</taxon>
        <taxon>Tracheophyta</taxon>
        <taxon>Spermatophyta</taxon>
        <taxon>Magnoliopsida</taxon>
        <taxon>Liliopsida</taxon>
        <taxon>Poales</taxon>
        <taxon>Poaceae</taxon>
        <taxon>PACMAD clade</taxon>
        <taxon>Arundinoideae</taxon>
        <taxon>Arundineae</taxon>
        <taxon>Arundo</taxon>
    </lineage>
</organism>
<accession>A0A0A9C6F1</accession>